<dbReference type="OMA" id="AANCRTE"/>
<feature type="transmembrane region" description="Helical" evidence="5">
    <location>
        <begin position="199"/>
        <end position="222"/>
    </location>
</feature>
<feature type="transmembrane region" description="Helical" evidence="5">
    <location>
        <begin position="375"/>
        <end position="395"/>
    </location>
</feature>
<dbReference type="EMBL" id="JABSTR010000004">
    <property type="protein sequence ID" value="KAH9368082.1"/>
    <property type="molecule type" value="Genomic_DNA"/>
</dbReference>
<dbReference type="InterPro" id="IPR005828">
    <property type="entry name" value="MFS_sugar_transport-like"/>
</dbReference>
<sequence>MDSRFSSLLRGKDLLRSTPSTQRDQQSDQPHPFGHGWYQLVALCNSVLAGVSFLAHVLCVWLASRVMDHWCQPPDSFKNLSAAEWKKKAIPIMEDGNYSHCTARSPPDAGEFARVVPCVSWTFDTDEYGGNLVSEWRLVCDRSWLLTASFVIYGVLPLLWLPILGSAADRAGRKLVATFLLPALLLAGFASAFTRSFVVFVALRLVVLGTAAAMTLILLVLLYEAAVPDWKTPICFLASAVMNVGATCLFFIMKSLKLDWRVVFLVAMIPTVTQISVLCTVHESYAWLAANCRTEEAKSAALNAARINGVSPDICWAALSKAAQLNHGQYAGQFDRMRLSVISPPVRLLSFLLWCIWFAVNFCYCELLLTDSLPLNGHVALAGGFCLAPAFALHYGLLVRFGTRHTTVASALVFSVVSIFLAGFYNHLENTVWESVFVAFMRVLVSVISSLVACLPFQAYPATTRCTGVSLCFAVGWALCNSAELALYHVRIHRRDITLFSVSLLMPLAAAAVHHLPSIPGDDPERSRPTVVASKDDVRRSYSDSLVPLPKGPLTSRKKIARLDARPEMFARRMSRLSLVSISERSSFVRSSSSYRLE</sequence>
<comment type="caution">
    <text evidence="6">The sequence shown here is derived from an EMBL/GenBank/DDBJ whole genome shotgun (WGS) entry which is preliminary data.</text>
</comment>
<feature type="transmembrane region" description="Helical" evidence="5">
    <location>
        <begin position="144"/>
        <end position="163"/>
    </location>
</feature>
<dbReference type="GO" id="GO:0022857">
    <property type="term" value="F:transmembrane transporter activity"/>
    <property type="evidence" value="ECO:0007669"/>
    <property type="project" value="InterPro"/>
</dbReference>
<feature type="transmembrane region" description="Helical" evidence="5">
    <location>
        <begin position="40"/>
        <end position="63"/>
    </location>
</feature>
<proteinExistence type="predicted"/>
<organism evidence="6 7">
    <name type="scientific">Haemaphysalis longicornis</name>
    <name type="common">Bush tick</name>
    <dbReference type="NCBI Taxonomy" id="44386"/>
    <lineage>
        <taxon>Eukaryota</taxon>
        <taxon>Metazoa</taxon>
        <taxon>Ecdysozoa</taxon>
        <taxon>Arthropoda</taxon>
        <taxon>Chelicerata</taxon>
        <taxon>Arachnida</taxon>
        <taxon>Acari</taxon>
        <taxon>Parasitiformes</taxon>
        <taxon>Ixodida</taxon>
        <taxon>Ixodoidea</taxon>
        <taxon>Ixodidae</taxon>
        <taxon>Haemaphysalinae</taxon>
        <taxon>Haemaphysalis</taxon>
    </lineage>
</organism>
<protein>
    <submittedName>
        <fullName evidence="6">Uncharacterized protein</fullName>
    </submittedName>
</protein>
<dbReference type="Proteomes" id="UP000821853">
    <property type="component" value="Chromosome 2"/>
</dbReference>
<evidence type="ECO:0000256" key="1">
    <source>
        <dbReference type="ARBA" id="ARBA00004141"/>
    </source>
</evidence>
<dbReference type="SUPFAM" id="SSF103473">
    <property type="entry name" value="MFS general substrate transporter"/>
    <property type="match status" value="1"/>
</dbReference>
<feature type="transmembrane region" description="Helical" evidence="5">
    <location>
        <begin position="234"/>
        <end position="256"/>
    </location>
</feature>
<evidence type="ECO:0000256" key="4">
    <source>
        <dbReference type="ARBA" id="ARBA00023136"/>
    </source>
</evidence>
<dbReference type="InterPro" id="IPR036259">
    <property type="entry name" value="MFS_trans_sf"/>
</dbReference>
<evidence type="ECO:0000256" key="5">
    <source>
        <dbReference type="SAM" id="Phobius"/>
    </source>
</evidence>
<dbReference type="PANTHER" id="PTHR24064">
    <property type="entry name" value="SOLUTE CARRIER FAMILY 22 MEMBER"/>
    <property type="match status" value="1"/>
</dbReference>
<comment type="subcellular location">
    <subcellularLocation>
        <location evidence="1">Membrane</location>
        <topology evidence="1">Multi-pass membrane protein</topology>
    </subcellularLocation>
</comment>
<dbReference type="OrthoDB" id="6100430at2759"/>
<keyword evidence="3 5" id="KW-1133">Transmembrane helix</keyword>
<evidence type="ECO:0000256" key="2">
    <source>
        <dbReference type="ARBA" id="ARBA00022692"/>
    </source>
</evidence>
<dbReference type="Gene3D" id="1.20.1250.20">
    <property type="entry name" value="MFS general substrate transporter like domains"/>
    <property type="match status" value="1"/>
</dbReference>
<feature type="transmembrane region" description="Helical" evidence="5">
    <location>
        <begin position="407"/>
        <end position="425"/>
    </location>
</feature>
<dbReference type="VEuPathDB" id="VectorBase:HLOH_048686"/>
<feature type="transmembrane region" description="Helical" evidence="5">
    <location>
        <begin position="437"/>
        <end position="457"/>
    </location>
</feature>
<gene>
    <name evidence="6" type="ORF">HPB48_002715</name>
</gene>
<feature type="transmembrane region" description="Helical" evidence="5">
    <location>
        <begin position="346"/>
        <end position="369"/>
    </location>
</feature>
<dbReference type="AlphaFoldDB" id="A0A9J6FXW1"/>
<accession>A0A9J6FXW1</accession>
<name>A0A9J6FXW1_HAELO</name>
<evidence type="ECO:0000256" key="3">
    <source>
        <dbReference type="ARBA" id="ARBA00022989"/>
    </source>
</evidence>
<keyword evidence="4 5" id="KW-0472">Membrane</keyword>
<dbReference type="Pfam" id="PF00083">
    <property type="entry name" value="Sugar_tr"/>
    <property type="match status" value="1"/>
</dbReference>
<feature type="transmembrane region" description="Helical" evidence="5">
    <location>
        <begin position="175"/>
        <end position="193"/>
    </location>
</feature>
<keyword evidence="7" id="KW-1185">Reference proteome</keyword>
<dbReference type="GO" id="GO:0016020">
    <property type="term" value="C:membrane"/>
    <property type="evidence" value="ECO:0007669"/>
    <property type="project" value="UniProtKB-SubCell"/>
</dbReference>
<reference evidence="6 7" key="1">
    <citation type="journal article" date="2020" name="Cell">
        <title>Large-Scale Comparative Analyses of Tick Genomes Elucidate Their Genetic Diversity and Vector Capacities.</title>
        <authorList>
            <consortium name="Tick Genome and Microbiome Consortium (TIGMIC)"/>
            <person name="Jia N."/>
            <person name="Wang J."/>
            <person name="Shi W."/>
            <person name="Du L."/>
            <person name="Sun Y."/>
            <person name="Zhan W."/>
            <person name="Jiang J.F."/>
            <person name="Wang Q."/>
            <person name="Zhang B."/>
            <person name="Ji P."/>
            <person name="Bell-Sakyi L."/>
            <person name="Cui X.M."/>
            <person name="Yuan T.T."/>
            <person name="Jiang B.G."/>
            <person name="Yang W.F."/>
            <person name="Lam T.T."/>
            <person name="Chang Q.C."/>
            <person name="Ding S.J."/>
            <person name="Wang X.J."/>
            <person name="Zhu J.G."/>
            <person name="Ruan X.D."/>
            <person name="Zhao L."/>
            <person name="Wei J.T."/>
            <person name="Ye R.Z."/>
            <person name="Que T.C."/>
            <person name="Du C.H."/>
            <person name="Zhou Y.H."/>
            <person name="Cheng J.X."/>
            <person name="Dai P.F."/>
            <person name="Guo W.B."/>
            <person name="Han X.H."/>
            <person name="Huang E.J."/>
            <person name="Li L.F."/>
            <person name="Wei W."/>
            <person name="Gao Y.C."/>
            <person name="Liu J.Z."/>
            <person name="Shao H.Z."/>
            <person name="Wang X."/>
            <person name="Wang C.C."/>
            <person name="Yang T.C."/>
            <person name="Huo Q.B."/>
            <person name="Li W."/>
            <person name="Chen H.Y."/>
            <person name="Chen S.E."/>
            <person name="Zhou L.G."/>
            <person name="Ni X.B."/>
            <person name="Tian J.H."/>
            <person name="Sheng Y."/>
            <person name="Liu T."/>
            <person name="Pan Y.S."/>
            <person name="Xia L.Y."/>
            <person name="Li J."/>
            <person name="Zhao F."/>
            <person name="Cao W.C."/>
        </authorList>
    </citation>
    <scope>NUCLEOTIDE SEQUENCE [LARGE SCALE GENOMIC DNA]</scope>
    <source>
        <strain evidence="6">HaeL-2018</strain>
    </source>
</reference>
<keyword evidence="2 5" id="KW-0812">Transmembrane</keyword>
<evidence type="ECO:0000313" key="7">
    <source>
        <dbReference type="Proteomes" id="UP000821853"/>
    </source>
</evidence>
<evidence type="ECO:0000313" key="6">
    <source>
        <dbReference type="EMBL" id="KAH9368082.1"/>
    </source>
</evidence>
<feature type="transmembrane region" description="Helical" evidence="5">
    <location>
        <begin position="469"/>
        <end position="491"/>
    </location>
</feature>